<protein>
    <submittedName>
        <fullName evidence="5">LCP family protein</fullName>
    </submittedName>
</protein>
<evidence type="ECO:0000256" key="3">
    <source>
        <dbReference type="SAM" id="Phobius"/>
    </source>
</evidence>
<dbReference type="Pfam" id="PF03816">
    <property type="entry name" value="LytR_cpsA_psr"/>
    <property type="match status" value="1"/>
</dbReference>
<proteinExistence type="inferred from homology"/>
<comment type="caution">
    <text evidence="5">The sequence shown here is derived from an EMBL/GenBank/DDBJ whole genome shotgun (WGS) entry which is preliminary data.</text>
</comment>
<dbReference type="Gene3D" id="3.40.630.190">
    <property type="entry name" value="LCP protein"/>
    <property type="match status" value="1"/>
</dbReference>
<dbReference type="NCBIfam" id="TIGR00350">
    <property type="entry name" value="lytR_cpsA_psr"/>
    <property type="match status" value="1"/>
</dbReference>
<feature type="transmembrane region" description="Helical" evidence="3">
    <location>
        <begin position="51"/>
        <end position="70"/>
    </location>
</feature>
<feature type="domain" description="Cell envelope-related transcriptional attenuator" evidence="4">
    <location>
        <begin position="123"/>
        <end position="276"/>
    </location>
</feature>
<reference evidence="6" key="1">
    <citation type="submission" date="2023-07" db="EMBL/GenBank/DDBJ databases">
        <title>30 novel species of actinomycetes from the DSMZ collection.</title>
        <authorList>
            <person name="Nouioui I."/>
        </authorList>
    </citation>
    <scope>NUCLEOTIDE SEQUENCE [LARGE SCALE GENOMIC DNA]</scope>
    <source>
        <strain evidence="6">DSM 42041</strain>
    </source>
</reference>
<feature type="compositionally biased region" description="Basic and acidic residues" evidence="2">
    <location>
        <begin position="8"/>
        <end position="17"/>
    </location>
</feature>
<dbReference type="EMBL" id="JAVREQ010000002">
    <property type="protein sequence ID" value="MDT0378045.1"/>
    <property type="molecule type" value="Genomic_DNA"/>
</dbReference>
<name>A0ABU2NM39_9ACTN</name>
<keyword evidence="3" id="KW-0472">Membrane</keyword>
<accession>A0ABU2NM39</accession>
<keyword evidence="3" id="KW-0812">Transmembrane</keyword>
<feature type="region of interest" description="Disordered" evidence="2">
    <location>
        <begin position="1"/>
        <end position="20"/>
    </location>
</feature>
<gene>
    <name evidence="5" type="ORF">RM572_04545</name>
</gene>
<dbReference type="InterPro" id="IPR050922">
    <property type="entry name" value="LytR/CpsA/Psr_CW_biosynth"/>
</dbReference>
<dbReference type="PANTHER" id="PTHR33392">
    <property type="entry name" value="POLYISOPRENYL-TEICHOIC ACID--PEPTIDOGLYCAN TEICHOIC ACID TRANSFERASE TAGU"/>
    <property type="match status" value="1"/>
</dbReference>
<evidence type="ECO:0000313" key="5">
    <source>
        <dbReference type="EMBL" id="MDT0378045.1"/>
    </source>
</evidence>
<dbReference type="PANTHER" id="PTHR33392:SF6">
    <property type="entry name" value="POLYISOPRENYL-TEICHOIC ACID--PEPTIDOGLYCAN TEICHOIC ACID TRANSFERASE TAGU"/>
    <property type="match status" value="1"/>
</dbReference>
<dbReference type="RefSeq" id="WP_311671961.1">
    <property type="nucleotide sequence ID" value="NZ_JAVREQ010000002.1"/>
</dbReference>
<sequence>MTNPPPQAHDEPFEQPRPRGVSAALRGTAYRYGPRSRHARRRTGLRRLRRACVMLLVTVLAAGLGGYAWADHRLDQAVDLGAYGPRPPAGAGTTYLIVGSDSRGGLSAQERADLHAGGGGGRRADVMILLHTGSSGTTMVSLPRDSWVTVPAHTRPETGKHVPAGGDKLNAAFSHGGPELLLRTVEHNTGLRVDHYAEIGFGGFVDVVDSLGGVRMCLRRDIRDEKSGADLRKGCQDLDGADALAFVRQRHQEARGDLGRTRNQQRLLSALAHQAARPDSLLDPAESYGALSAGLDALVVDRGMSLRDLAAMARAVRDVAGGDGRRMNVPVSGVGVPTSKGSAVTWDRSEAGRLFRLLRQDRAVPADLPPG</sequence>
<dbReference type="InterPro" id="IPR004474">
    <property type="entry name" value="LytR_CpsA_psr"/>
</dbReference>
<keyword evidence="3" id="KW-1133">Transmembrane helix</keyword>
<dbReference type="Proteomes" id="UP001183414">
    <property type="component" value="Unassembled WGS sequence"/>
</dbReference>
<comment type="similarity">
    <text evidence="1">Belongs to the LytR/CpsA/Psr (LCP) family.</text>
</comment>
<evidence type="ECO:0000313" key="6">
    <source>
        <dbReference type="Proteomes" id="UP001183414"/>
    </source>
</evidence>
<evidence type="ECO:0000256" key="2">
    <source>
        <dbReference type="SAM" id="MobiDB-lite"/>
    </source>
</evidence>
<keyword evidence="6" id="KW-1185">Reference proteome</keyword>
<evidence type="ECO:0000256" key="1">
    <source>
        <dbReference type="ARBA" id="ARBA00006068"/>
    </source>
</evidence>
<evidence type="ECO:0000259" key="4">
    <source>
        <dbReference type="Pfam" id="PF03816"/>
    </source>
</evidence>
<organism evidence="5 6">
    <name type="scientific">Streptomyces hazeniae</name>
    <dbReference type="NCBI Taxonomy" id="3075538"/>
    <lineage>
        <taxon>Bacteria</taxon>
        <taxon>Bacillati</taxon>
        <taxon>Actinomycetota</taxon>
        <taxon>Actinomycetes</taxon>
        <taxon>Kitasatosporales</taxon>
        <taxon>Streptomycetaceae</taxon>
        <taxon>Streptomyces</taxon>
    </lineage>
</organism>